<dbReference type="PANTHER" id="PTHR43201:SF8">
    <property type="entry name" value="ACYL-COA SYNTHETASE FAMILY MEMBER 3"/>
    <property type="match status" value="1"/>
</dbReference>
<evidence type="ECO:0000313" key="3">
    <source>
        <dbReference type="EMBL" id="KZP31221.1"/>
    </source>
</evidence>
<dbReference type="AlphaFoldDB" id="A0A166U1S1"/>
<comment type="similarity">
    <text evidence="1">Belongs to the ATP-dependent AMP-binding enzyme family.</text>
</comment>
<protein>
    <submittedName>
        <fullName evidence="3">Acetyl-CoA synthetase-like protein</fullName>
    </submittedName>
</protein>
<dbReference type="STRING" id="436010.A0A166U1S1"/>
<reference evidence="3" key="1">
    <citation type="journal article" date="2016" name="Mol. Biol. Evol.">
        <title>Comparative Genomics of Early-Diverging Mushroom-Forming Fungi Provides Insights into the Origins of Lignocellulose Decay Capabilities.</title>
        <authorList>
            <person name="Nagy L.G."/>
            <person name="Riley R."/>
            <person name="Tritt A."/>
            <person name="Adam C."/>
            <person name="Daum C."/>
            <person name="Floudas D."/>
            <person name="Sun H."/>
            <person name="Yadav J.S."/>
            <person name="Pangilinan J."/>
            <person name="Larsson K.H."/>
            <person name="Matsuura K."/>
            <person name="Barry K."/>
            <person name="Labutti K."/>
            <person name="Kuo R."/>
            <person name="Ohm R.A."/>
            <person name="Bhattacharya S.S."/>
            <person name="Shirouzu T."/>
            <person name="Yoshinaga Y."/>
            <person name="Martin F.M."/>
            <person name="Grigoriev I.V."/>
            <person name="Hibbett D.S."/>
        </authorList>
    </citation>
    <scope>NUCLEOTIDE SEQUENCE [LARGE SCALE GENOMIC DNA]</scope>
    <source>
        <strain evidence="3">CBS 109695</strain>
    </source>
</reference>
<dbReference type="InterPro" id="IPR000873">
    <property type="entry name" value="AMP-dep_synth/lig_dom"/>
</dbReference>
<feature type="domain" description="AMP-dependent synthetase/ligase" evidence="2">
    <location>
        <begin position="38"/>
        <end position="330"/>
    </location>
</feature>
<dbReference type="GO" id="GO:0006631">
    <property type="term" value="P:fatty acid metabolic process"/>
    <property type="evidence" value="ECO:0007669"/>
    <property type="project" value="TreeGrafter"/>
</dbReference>
<evidence type="ECO:0000256" key="1">
    <source>
        <dbReference type="ARBA" id="ARBA00006432"/>
    </source>
</evidence>
<name>A0A166U1S1_9AGAM</name>
<dbReference type="OrthoDB" id="429813at2759"/>
<dbReference type="InterPro" id="IPR042099">
    <property type="entry name" value="ANL_N_sf"/>
</dbReference>
<dbReference type="GO" id="GO:0031956">
    <property type="term" value="F:medium-chain fatty acid-CoA ligase activity"/>
    <property type="evidence" value="ECO:0007669"/>
    <property type="project" value="TreeGrafter"/>
</dbReference>
<accession>A0A166U1S1</accession>
<proteinExistence type="inferred from homology"/>
<gene>
    <name evidence="3" type="ORF">FIBSPDRAFT_776507</name>
</gene>
<dbReference type="EMBL" id="KV417490">
    <property type="protein sequence ID" value="KZP31221.1"/>
    <property type="molecule type" value="Genomic_DNA"/>
</dbReference>
<dbReference type="PANTHER" id="PTHR43201">
    <property type="entry name" value="ACYL-COA SYNTHETASE"/>
    <property type="match status" value="1"/>
</dbReference>
<sequence length="536" mass="59114">MSAFRSHLTVLESSASLFSSTPAFQIPEADAETGKVIRWQACSYTQFRDDVNLSARYWAKTLRADGVQPNSVVGLWLTGLTYMDVLHIYGISRAGFVPQLFSLRLPNPTIVFELLQKANAKALIHDPSFATGLGDSPVPTHAAIELTSVDAASEPLPTMPIFSDANQTVFVLHTSGSTSGSPKLVPCSASWVDGMVHKSYQVSRPTNADKQDVCSWMGSMCHVGQEFMMLGSLQHGSCTIQPTKITFSVDELLDMVIRCRMNRLHQFAAFLAVNIRAARQDPKVLSVLQSLDHIVYSGLPLPQDDEAWGYSQGLPLYNLFGSTECGAMLLSVGGKGRDAAVLQALEGVSYGFFPTEKSASVESTHKSTGQMLELVILADSPDCPDSSLRHEDGHFHTGDLFHEVSAGRYISRGRDDDWIKSNNGLRCDTMSIEDNVRKMCGSLIEECVVVGNARPSPTLFIEAAVDMDHTKLKKEIIRKTRLFHSRRYIHERITSPQFIIVVPSKSLPRTATKGNIRRRAVEELFKAELDQVYITA</sequence>
<evidence type="ECO:0000259" key="2">
    <source>
        <dbReference type="Pfam" id="PF00501"/>
    </source>
</evidence>
<dbReference type="Gene3D" id="3.40.50.12780">
    <property type="entry name" value="N-terminal domain of ligase-like"/>
    <property type="match status" value="1"/>
</dbReference>
<dbReference type="Pfam" id="PF00501">
    <property type="entry name" value="AMP-binding"/>
    <property type="match status" value="1"/>
</dbReference>
<dbReference type="SUPFAM" id="SSF56801">
    <property type="entry name" value="Acetyl-CoA synthetase-like"/>
    <property type="match status" value="1"/>
</dbReference>
<organism evidence="3">
    <name type="scientific">Athelia psychrophila</name>
    <dbReference type="NCBI Taxonomy" id="1759441"/>
    <lineage>
        <taxon>Eukaryota</taxon>
        <taxon>Fungi</taxon>
        <taxon>Dikarya</taxon>
        <taxon>Basidiomycota</taxon>
        <taxon>Agaricomycotina</taxon>
        <taxon>Agaricomycetes</taxon>
        <taxon>Agaricomycetidae</taxon>
        <taxon>Atheliales</taxon>
        <taxon>Atheliaceae</taxon>
        <taxon>Athelia</taxon>
    </lineage>
</organism>
<dbReference type="Pfam" id="PF23562">
    <property type="entry name" value="AMP-binding_C_3"/>
    <property type="match status" value="1"/>
</dbReference>